<comment type="similarity">
    <text evidence="2">Belongs to the NOP5/NOP56 family.</text>
</comment>
<dbReference type="Proteomes" id="UP001470230">
    <property type="component" value="Unassembled WGS sequence"/>
</dbReference>
<feature type="compositionally biased region" description="Low complexity" evidence="5">
    <location>
        <begin position="507"/>
        <end position="522"/>
    </location>
</feature>
<sequence length="547" mass="61573">MPRTLILYEHSAGLSLFDCKGINEIAVNEKAVQQSIVDFNKFSQMVKLFAFKPFPSTEVALETMNMITEGQPSEFLLDFLARSLPEQAPNSKNKGAITVGVSEPRLAGAIQQQLGINAMSDDIIREILRGIRLHFTKYLEQVKPEDLDLAQLGLAHSYSRSKVKFNQHGDDNMVISAVALLTGLDKDLNTFSMRLREWYSVHFPELSHLVEDHKKYAQCVQVIGNRQNIENVDREALTAILENDDLTERIIEAANNSIGREIEPEDLTRIVSMAVRVEGLANYKTKLSEYLYRRMHNISPNLTALVGERMGAQLILGSGSLTNLAKAPSSTVQLLGSEKALFNALKKHKDTPKYGMIFNSHPVAQAADKDKGRVARSFANKISIAARLDAFGEDYRSGHMGLLMKDMIETKVQSLGTNTTVKPNLESMEEAVIETRRYEQNEGAEEARNPDGMDTIHNISQPKLVITTEESVPETPKKRRKKHHHRQNDQQPQPEEPQAEEVQNVDENPQNQEPAAEAQQAEPEAEQPTEHKKRRRKHRSQESKEEA</sequence>
<evidence type="ECO:0000256" key="5">
    <source>
        <dbReference type="SAM" id="MobiDB-lite"/>
    </source>
</evidence>
<dbReference type="InterPro" id="IPR036070">
    <property type="entry name" value="Nop_dom_sf"/>
</dbReference>
<name>A0ABR2JWS3_9EUKA</name>
<comment type="subcellular location">
    <subcellularLocation>
        <location evidence="1">Nucleus</location>
        <location evidence="1">Nucleolus</location>
    </subcellularLocation>
</comment>
<dbReference type="InterPro" id="IPR012976">
    <property type="entry name" value="NOSIC"/>
</dbReference>
<organism evidence="7 8">
    <name type="scientific">Tritrichomonas musculus</name>
    <dbReference type="NCBI Taxonomy" id="1915356"/>
    <lineage>
        <taxon>Eukaryota</taxon>
        <taxon>Metamonada</taxon>
        <taxon>Parabasalia</taxon>
        <taxon>Tritrichomonadida</taxon>
        <taxon>Tritrichomonadidae</taxon>
        <taxon>Tritrichomonas</taxon>
    </lineage>
</organism>
<dbReference type="PANTHER" id="PTHR10894:SF1">
    <property type="entry name" value="NUCLEOLAR PROTEIN 58"/>
    <property type="match status" value="1"/>
</dbReference>
<evidence type="ECO:0000259" key="6">
    <source>
        <dbReference type="PROSITE" id="PS51358"/>
    </source>
</evidence>
<reference evidence="7 8" key="1">
    <citation type="submission" date="2024-04" db="EMBL/GenBank/DDBJ databases">
        <title>Tritrichomonas musculus Genome.</title>
        <authorList>
            <person name="Alves-Ferreira E."/>
            <person name="Grigg M."/>
            <person name="Lorenzi H."/>
            <person name="Galac M."/>
        </authorList>
    </citation>
    <scope>NUCLEOTIDE SEQUENCE [LARGE SCALE GENOMIC DNA]</scope>
    <source>
        <strain evidence="7 8">EAF2021</strain>
    </source>
</reference>
<dbReference type="InterPro" id="IPR045056">
    <property type="entry name" value="Nop56/Nop58"/>
</dbReference>
<comment type="caution">
    <text evidence="7">The sequence shown here is derived from an EMBL/GenBank/DDBJ whole genome shotgun (WGS) entry which is preliminary data.</text>
</comment>
<dbReference type="Pfam" id="PF01798">
    <property type="entry name" value="Nop"/>
    <property type="match status" value="1"/>
</dbReference>
<dbReference type="SUPFAM" id="SSF89124">
    <property type="entry name" value="Nop domain"/>
    <property type="match status" value="1"/>
</dbReference>
<feature type="compositionally biased region" description="Basic residues" evidence="5">
    <location>
        <begin position="477"/>
        <end position="486"/>
    </location>
</feature>
<evidence type="ECO:0000313" key="8">
    <source>
        <dbReference type="Proteomes" id="UP001470230"/>
    </source>
</evidence>
<evidence type="ECO:0000256" key="4">
    <source>
        <dbReference type="ARBA" id="ARBA00023242"/>
    </source>
</evidence>
<feature type="compositionally biased region" description="Basic and acidic residues" evidence="5">
    <location>
        <begin position="438"/>
        <end position="451"/>
    </location>
</feature>
<gene>
    <name evidence="7" type="ORF">M9Y10_044947</name>
</gene>
<dbReference type="InterPro" id="IPR042239">
    <property type="entry name" value="Nop_C"/>
</dbReference>
<accession>A0ABR2JWS3</accession>
<evidence type="ECO:0000313" key="7">
    <source>
        <dbReference type="EMBL" id="KAK8882305.1"/>
    </source>
</evidence>
<protein>
    <recommendedName>
        <fullName evidence="6">Nop domain-containing protein</fullName>
    </recommendedName>
</protein>
<evidence type="ECO:0000256" key="1">
    <source>
        <dbReference type="ARBA" id="ARBA00004604"/>
    </source>
</evidence>
<dbReference type="Gene3D" id="1.10.287.4070">
    <property type="match status" value="1"/>
</dbReference>
<feature type="region of interest" description="Disordered" evidence="5">
    <location>
        <begin position="438"/>
        <end position="547"/>
    </location>
</feature>
<dbReference type="Pfam" id="PF08156">
    <property type="entry name" value="NOP5NT"/>
    <property type="match status" value="1"/>
</dbReference>
<dbReference type="EMBL" id="JAPFFF010000009">
    <property type="protein sequence ID" value="KAK8882305.1"/>
    <property type="molecule type" value="Genomic_DNA"/>
</dbReference>
<dbReference type="SMART" id="SM00931">
    <property type="entry name" value="NOSIC"/>
    <property type="match status" value="1"/>
</dbReference>
<evidence type="ECO:0000256" key="3">
    <source>
        <dbReference type="ARBA" id="ARBA00022517"/>
    </source>
</evidence>
<keyword evidence="4" id="KW-0539">Nucleus</keyword>
<dbReference type="Gene3D" id="1.10.246.90">
    <property type="entry name" value="Nop domain"/>
    <property type="match status" value="1"/>
</dbReference>
<keyword evidence="3" id="KW-0690">Ribosome biogenesis</keyword>
<evidence type="ECO:0000256" key="2">
    <source>
        <dbReference type="ARBA" id="ARBA00009211"/>
    </source>
</evidence>
<dbReference type="InterPro" id="IPR002687">
    <property type="entry name" value="Nop_dom"/>
</dbReference>
<dbReference type="InterPro" id="IPR012974">
    <property type="entry name" value="NOP58/56_N"/>
</dbReference>
<keyword evidence="8" id="KW-1185">Reference proteome</keyword>
<dbReference type="PROSITE" id="PS51358">
    <property type="entry name" value="NOP"/>
    <property type="match status" value="1"/>
</dbReference>
<proteinExistence type="inferred from homology"/>
<dbReference type="PANTHER" id="PTHR10894">
    <property type="entry name" value="NUCLEOLAR PROTEIN 5 NUCLEOLAR PROTEIN NOP5 NOP58"/>
    <property type="match status" value="1"/>
</dbReference>
<feature type="domain" description="Nop" evidence="6">
    <location>
        <begin position="298"/>
        <end position="417"/>
    </location>
</feature>